<dbReference type="PANTHER" id="PTHR12841">
    <property type="entry name" value="PROTEIN UNC-50 HOMOLOG"/>
    <property type="match status" value="1"/>
</dbReference>
<comment type="similarity">
    <text evidence="2">Belongs to the unc-50 family.</text>
</comment>
<dbReference type="AlphaFoldDB" id="A0A913ZZY6"/>
<keyword evidence="5 7" id="KW-0472">Membrane</keyword>
<sequence>MLSSVIIAKSSPPNSPNGSRPTSPNPMLENRHTAQAKRRKFMRRILMFRQMDFEVAMWQMLYLLVAPQKVYRNFQYSKQTKDQWARDDPAFLVLLSICLGASSVGFAIVLRLGFLQFLKFLLWVVFVDCIGVGLLIATILWFVANRYLRVSVPIRQDVEWGFAFDVHLNAFFPLLIILHVVQLFLYIPLIDGNGFLSTLLGNTLWLIAITYYIYVTFLGYSALPFLKRTVAFLYPPCLIVLCLYVITLIANWNITRNVMFFYEYRVLQY</sequence>
<reference evidence="8" key="1">
    <citation type="submission" date="2022-11" db="UniProtKB">
        <authorList>
            <consortium name="EnsemblMetazoa"/>
        </authorList>
    </citation>
    <scope>IDENTIFICATION</scope>
</reference>
<evidence type="ECO:0008006" key="10">
    <source>
        <dbReference type="Google" id="ProtNLM"/>
    </source>
</evidence>
<feature type="transmembrane region" description="Helical" evidence="7">
    <location>
        <begin position="164"/>
        <end position="187"/>
    </location>
</feature>
<evidence type="ECO:0000256" key="5">
    <source>
        <dbReference type="ARBA" id="ARBA00023136"/>
    </source>
</evidence>
<proteinExistence type="inferred from homology"/>
<dbReference type="Proteomes" id="UP000887568">
    <property type="component" value="Unplaced"/>
</dbReference>
<keyword evidence="3 7" id="KW-0812">Transmembrane</keyword>
<feature type="transmembrane region" description="Helical" evidence="7">
    <location>
        <begin position="232"/>
        <end position="254"/>
    </location>
</feature>
<dbReference type="CTD" id="25972"/>
<evidence type="ECO:0000256" key="1">
    <source>
        <dbReference type="ARBA" id="ARBA00004141"/>
    </source>
</evidence>
<dbReference type="PANTHER" id="PTHR12841:SF6">
    <property type="entry name" value="PROTEIN UNC-50 HOMOLOG"/>
    <property type="match status" value="1"/>
</dbReference>
<feature type="compositionally biased region" description="Low complexity" evidence="6">
    <location>
        <begin position="10"/>
        <end position="26"/>
    </location>
</feature>
<evidence type="ECO:0000256" key="4">
    <source>
        <dbReference type="ARBA" id="ARBA00022989"/>
    </source>
</evidence>
<evidence type="ECO:0000313" key="8">
    <source>
        <dbReference type="EnsemblMetazoa" id="XP_038056636.1"/>
    </source>
</evidence>
<feature type="transmembrane region" description="Helical" evidence="7">
    <location>
        <begin position="199"/>
        <end position="220"/>
    </location>
</feature>
<dbReference type="OMA" id="YRNFMYR"/>
<protein>
    <recommendedName>
        <fullName evidence="10">Unc-50-like protein</fullName>
    </recommendedName>
</protein>
<keyword evidence="4 7" id="KW-1133">Transmembrane helix</keyword>
<dbReference type="RefSeq" id="XP_038056636.1">
    <property type="nucleotide sequence ID" value="XM_038200708.1"/>
</dbReference>
<dbReference type="InterPro" id="IPR007881">
    <property type="entry name" value="UNC-50"/>
</dbReference>
<feature type="transmembrane region" description="Helical" evidence="7">
    <location>
        <begin position="46"/>
        <end position="65"/>
    </location>
</feature>
<feature type="transmembrane region" description="Helical" evidence="7">
    <location>
        <begin position="90"/>
        <end position="113"/>
    </location>
</feature>
<comment type="subcellular location">
    <subcellularLocation>
        <location evidence="1">Membrane</location>
        <topology evidence="1">Multi-pass membrane protein</topology>
    </subcellularLocation>
</comment>
<dbReference type="GO" id="GO:0000139">
    <property type="term" value="C:Golgi membrane"/>
    <property type="evidence" value="ECO:0007669"/>
    <property type="project" value="TreeGrafter"/>
</dbReference>
<dbReference type="GeneID" id="119728454"/>
<keyword evidence="9" id="KW-1185">Reference proteome</keyword>
<evidence type="ECO:0000313" key="9">
    <source>
        <dbReference type="Proteomes" id="UP000887568"/>
    </source>
</evidence>
<evidence type="ECO:0000256" key="7">
    <source>
        <dbReference type="SAM" id="Phobius"/>
    </source>
</evidence>
<evidence type="ECO:0000256" key="3">
    <source>
        <dbReference type="ARBA" id="ARBA00022692"/>
    </source>
</evidence>
<evidence type="ECO:0000256" key="6">
    <source>
        <dbReference type="SAM" id="MobiDB-lite"/>
    </source>
</evidence>
<dbReference type="EnsemblMetazoa" id="XM_038200708.1">
    <property type="protein sequence ID" value="XP_038056636.1"/>
    <property type="gene ID" value="LOC119728454"/>
</dbReference>
<feature type="region of interest" description="Disordered" evidence="6">
    <location>
        <begin position="9"/>
        <end position="31"/>
    </location>
</feature>
<name>A0A913ZZY6_PATMI</name>
<evidence type="ECO:0000256" key="2">
    <source>
        <dbReference type="ARBA" id="ARBA00006293"/>
    </source>
</evidence>
<feature type="transmembrane region" description="Helical" evidence="7">
    <location>
        <begin position="120"/>
        <end position="144"/>
    </location>
</feature>
<dbReference type="OrthoDB" id="10027013at2759"/>
<organism evidence="8 9">
    <name type="scientific">Patiria miniata</name>
    <name type="common">Bat star</name>
    <name type="synonym">Asterina miniata</name>
    <dbReference type="NCBI Taxonomy" id="46514"/>
    <lineage>
        <taxon>Eukaryota</taxon>
        <taxon>Metazoa</taxon>
        <taxon>Echinodermata</taxon>
        <taxon>Eleutherozoa</taxon>
        <taxon>Asterozoa</taxon>
        <taxon>Asteroidea</taxon>
        <taxon>Valvatacea</taxon>
        <taxon>Valvatida</taxon>
        <taxon>Asterinidae</taxon>
        <taxon>Patiria</taxon>
    </lineage>
</organism>
<dbReference type="Pfam" id="PF05216">
    <property type="entry name" value="UNC-50"/>
    <property type="match status" value="1"/>
</dbReference>
<accession>A0A913ZZY6</accession>